<dbReference type="Proteomes" id="UP001501170">
    <property type="component" value="Unassembled WGS sequence"/>
</dbReference>
<evidence type="ECO:0000256" key="2">
    <source>
        <dbReference type="ARBA" id="ARBA00023125"/>
    </source>
</evidence>
<proteinExistence type="predicted"/>
<dbReference type="Gene3D" id="1.10.10.10">
    <property type="entry name" value="Winged helix-like DNA-binding domain superfamily/Winged helix DNA-binding domain"/>
    <property type="match status" value="1"/>
</dbReference>
<evidence type="ECO:0000259" key="4">
    <source>
        <dbReference type="PROSITE" id="PS50949"/>
    </source>
</evidence>
<dbReference type="InterPro" id="IPR000524">
    <property type="entry name" value="Tscrpt_reg_HTH_GntR"/>
</dbReference>
<keyword evidence="6" id="KW-1185">Reference proteome</keyword>
<keyword evidence="1" id="KW-0805">Transcription regulation</keyword>
<feature type="domain" description="HTH gntR-type" evidence="4">
    <location>
        <begin position="3"/>
        <end position="70"/>
    </location>
</feature>
<organism evidence="5 6">
    <name type="scientific">Gordonia cholesterolivorans</name>
    <dbReference type="NCBI Taxonomy" id="559625"/>
    <lineage>
        <taxon>Bacteria</taxon>
        <taxon>Bacillati</taxon>
        <taxon>Actinomycetota</taxon>
        <taxon>Actinomycetes</taxon>
        <taxon>Mycobacteriales</taxon>
        <taxon>Gordoniaceae</taxon>
        <taxon>Gordonia</taxon>
    </lineage>
</organism>
<evidence type="ECO:0000313" key="6">
    <source>
        <dbReference type="Proteomes" id="UP001501170"/>
    </source>
</evidence>
<keyword evidence="3" id="KW-0804">Transcription</keyword>
<dbReference type="PANTHER" id="PTHR43537">
    <property type="entry name" value="TRANSCRIPTIONAL REGULATOR, GNTR FAMILY"/>
    <property type="match status" value="1"/>
</dbReference>
<evidence type="ECO:0000256" key="3">
    <source>
        <dbReference type="ARBA" id="ARBA00023163"/>
    </source>
</evidence>
<protein>
    <submittedName>
        <fullName evidence="5">GntR family transcriptional regulator</fullName>
    </submittedName>
</protein>
<reference evidence="5 6" key="1">
    <citation type="journal article" date="2019" name="Int. J. Syst. Evol. Microbiol.">
        <title>The Global Catalogue of Microorganisms (GCM) 10K type strain sequencing project: providing services to taxonomists for standard genome sequencing and annotation.</title>
        <authorList>
            <consortium name="The Broad Institute Genomics Platform"/>
            <consortium name="The Broad Institute Genome Sequencing Center for Infectious Disease"/>
            <person name="Wu L."/>
            <person name="Ma J."/>
        </authorList>
    </citation>
    <scope>NUCLEOTIDE SEQUENCE [LARGE SCALE GENOMIC DNA]</scope>
    <source>
        <strain evidence="5 6">JCM 16227</strain>
    </source>
</reference>
<dbReference type="Pfam" id="PF00392">
    <property type="entry name" value="GntR"/>
    <property type="match status" value="1"/>
</dbReference>
<dbReference type="SMART" id="SM00895">
    <property type="entry name" value="FCD"/>
    <property type="match status" value="1"/>
</dbReference>
<keyword evidence="2" id="KW-0238">DNA-binding</keyword>
<dbReference type="PRINTS" id="PR00035">
    <property type="entry name" value="HTHGNTR"/>
</dbReference>
<gene>
    <name evidence="5" type="ORF">GCM10009855_27410</name>
</gene>
<dbReference type="SUPFAM" id="SSF48008">
    <property type="entry name" value="GntR ligand-binding domain-like"/>
    <property type="match status" value="1"/>
</dbReference>
<dbReference type="InterPro" id="IPR011711">
    <property type="entry name" value="GntR_C"/>
</dbReference>
<sequence length="212" mass="22986">MTYSSADRVYDEVKELILTCDLPGGEMISEGEIATRFDVSRTPVREAFLRLAAEGWMRLYPKRGALIVPIGEGEARDVLDARVLLETHAMESVSGDTVAIAALVGRLEDNLSQHRLVDPADASEFARLDAEFHQLIVAAGRNGLLADFYVSLGERHRRMTAERLRHDPGITERIVADHADLAQVVGAADAARFASLLTAHLTGVHGTDGSAA</sequence>
<comment type="caution">
    <text evidence="5">The sequence shown here is derived from an EMBL/GenBank/DDBJ whole genome shotgun (WGS) entry which is preliminary data.</text>
</comment>
<dbReference type="Gene3D" id="1.20.120.530">
    <property type="entry name" value="GntR ligand-binding domain-like"/>
    <property type="match status" value="1"/>
</dbReference>
<dbReference type="PROSITE" id="PS50949">
    <property type="entry name" value="HTH_GNTR"/>
    <property type="match status" value="1"/>
</dbReference>
<dbReference type="SMART" id="SM00345">
    <property type="entry name" value="HTH_GNTR"/>
    <property type="match status" value="1"/>
</dbReference>
<dbReference type="RefSeq" id="WP_346076773.1">
    <property type="nucleotide sequence ID" value="NZ_BAAARB010000015.1"/>
</dbReference>
<dbReference type="EMBL" id="BAAARB010000015">
    <property type="protein sequence ID" value="GAA2385755.1"/>
    <property type="molecule type" value="Genomic_DNA"/>
</dbReference>
<evidence type="ECO:0000256" key="1">
    <source>
        <dbReference type="ARBA" id="ARBA00023015"/>
    </source>
</evidence>
<dbReference type="InterPro" id="IPR036390">
    <property type="entry name" value="WH_DNA-bd_sf"/>
</dbReference>
<dbReference type="CDD" id="cd07377">
    <property type="entry name" value="WHTH_GntR"/>
    <property type="match status" value="1"/>
</dbReference>
<dbReference type="Pfam" id="PF07729">
    <property type="entry name" value="FCD"/>
    <property type="match status" value="1"/>
</dbReference>
<dbReference type="InterPro" id="IPR036388">
    <property type="entry name" value="WH-like_DNA-bd_sf"/>
</dbReference>
<dbReference type="PANTHER" id="PTHR43537:SF24">
    <property type="entry name" value="GLUCONATE OPERON TRANSCRIPTIONAL REPRESSOR"/>
    <property type="match status" value="1"/>
</dbReference>
<dbReference type="SUPFAM" id="SSF46785">
    <property type="entry name" value="Winged helix' DNA-binding domain"/>
    <property type="match status" value="1"/>
</dbReference>
<name>A0ABN3HQK4_9ACTN</name>
<dbReference type="InterPro" id="IPR008920">
    <property type="entry name" value="TF_FadR/GntR_C"/>
</dbReference>
<accession>A0ABN3HQK4</accession>
<evidence type="ECO:0000313" key="5">
    <source>
        <dbReference type="EMBL" id="GAA2385755.1"/>
    </source>
</evidence>